<protein>
    <submittedName>
        <fullName evidence="4">Aldehyde dehydrogenase</fullName>
    </submittedName>
</protein>
<name>A0A5Q0HFZ0_SACSY</name>
<feature type="compositionally biased region" description="Low complexity" evidence="2">
    <location>
        <begin position="133"/>
        <end position="143"/>
    </location>
</feature>
<feature type="region of interest" description="Disordered" evidence="2">
    <location>
        <begin position="1"/>
        <end position="166"/>
    </location>
</feature>
<feature type="compositionally biased region" description="Basic and acidic residues" evidence="2">
    <location>
        <begin position="55"/>
        <end position="66"/>
    </location>
</feature>
<evidence type="ECO:0000313" key="5">
    <source>
        <dbReference type="Proteomes" id="UP000325787"/>
    </source>
</evidence>
<dbReference type="InterPro" id="IPR016162">
    <property type="entry name" value="Ald_DH_N"/>
</dbReference>
<dbReference type="AlphaFoldDB" id="A0A5Q0HFZ0"/>
<dbReference type="InterPro" id="IPR016161">
    <property type="entry name" value="Ald_DH/histidinol_DH"/>
</dbReference>
<dbReference type="InterPro" id="IPR015590">
    <property type="entry name" value="Aldehyde_DH_dom"/>
</dbReference>
<evidence type="ECO:0000256" key="1">
    <source>
        <dbReference type="ARBA" id="ARBA00023002"/>
    </source>
</evidence>
<evidence type="ECO:0000256" key="2">
    <source>
        <dbReference type="SAM" id="MobiDB-lite"/>
    </source>
</evidence>
<dbReference type="KEGG" id="ssyi:EKG83_28235"/>
<feature type="compositionally biased region" description="Low complexity" evidence="2">
    <location>
        <begin position="1"/>
        <end position="13"/>
    </location>
</feature>
<evidence type="ECO:0000259" key="3">
    <source>
        <dbReference type="Pfam" id="PF00171"/>
    </source>
</evidence>
<feature type="compositionally biased region" description="Low complexity" evidence="2">
    <location>
        <begin position="35"/>
        <end position="45"/>
    </location>
</feature>
<keyword evidence="5" id="KW-1185">Reference proteome</keyword>
<dbReference type="Gene3D" id="3.40.605.10">
    <property type="entry name" value="Aldehyde Dehydrogenase, Chain A, domain 1"/>
    <property type="match status" value="1"/>
</dbReference>
<dbReference type="EMBL" id="CP034550">
    <property type="protein sequence ID" value="QFZ24552.1"/>
    <property type="molecule type" value="Genomic_DNA"/>
</dbReference>
<dbReference type="Gene3D" id="3.40.309.10">
    <property type="entry name" value="Aldehyde Dehydrogenase, Chain A, domain 2"/>
    <property type="match status" value="1"/>
</dbReference>
<dbReference type="OrthoDB" id="2644916at2"/>
<accession>A0A5Q0HFZ0</accession>
<feature type="compositionally biased region" description="Low complexity" evidence="2">
    <location>
        <begin position="68"/>
        <end position="77"/>
    </location>
</feature>
<dbReference type="Proteomes" id="UP000325787">
    <property type="component" value="Chromosome"/>
</dbReference>
<gene>
    <name evidence="4" type="ORF">EKG83_28235</name>
</gene>
<dbReference type="InterPro" id="IPR016160">
    <property type="entry name" value="Ald_DH_CS_CYS"/>
</dbReference>
<dbReference type="InterPro" id="IPR016163">
    <property type="entry name" value="Ald_DH_C"/>
</dbReference>
<dbReference type="PROSITE" id="PS00070">
    <property type="entry name" value="ALDEHYDE_DEHYDR_CYS"/>
    <property type="match status" value="1"/>
</dbReference>
<keyword evidence="1" id="KW-0560">Oxidoreductase</keyword>
<proteinExistence type="predicted"/>
<sequence>MPHPRGSAAAALPRAPPTTPVRPGVRAARRRRGAPRGPSRPRTTPWRGCPVAAAADRRDDTAERTAVRLPGAGPGRLRTGRPRRRGGVRRAGLPAGPPSGPGAGGAGVALPRPRPTRTRAGRPRRGRDHRARPTGGRVGVVAARRSRRPAARGARRQSPRVPGAVPGLAGPATGPAAGHLAADHRRAALARPGPGRAVPPRFPVRPSRRWYAVTRSALRPAPVDFPAVQDRARAFAVTLRERTAEIVRSLSGYQCANVAIDEVERSVDLLHNLHLNREHFRGKVGAVTTFLPLNQPLYATVCFGVVPSFMAEDTALRPPTAMHPHYRALADVLDLPAHFPELHVSYDDKEEFVAQRAHRTDAVVFTGTPENAAKVRRSFPRRTLFILNGSGHNPLVVTETADVALAVASALRVVLYNQGQDCAGPNAILVHRHRLVEFRETLLARLREVEPRVGPYADPANVVGPNTDPDHVVKMVRRFRDDRGFWVYGGEVNPASGMIRPTVFEKGLALGGNFREFFAPVFFLQPYDDDAELRRYFEDQRYAANAMYVSVFGDSPYVKSLLDTPSHDADSILWDTDLHLTERGYLPYGGQGPAASCLYVDGVRVPGATLPQRDIHRHLVARRDSPC</sequence>
<organism evidence="4 5">
    <name type="scientific">Saccharothrix syringae</name>
    <name type="common">Nocardiopsis syringae</name>
    <dbReference type="NCBI Taxonomy" id="103733"/>
    <lineage>
        <taxon>Bacteria</taxon>
        <taxon>Bacillati</taxon>
        <taxon>Actinomycetota</taxon>
        <taxon>Actinomycetes</taxon>
        <taxon>Pseudonocardiales</taxon>
        <taxon>Pseudonocardiaceae</taxon>
        <taxon>Saccharothrix</taxon>
    </lineage>
</organism>
<dbReference type="PANTHER" id="PTHR11699">
    <property type="entry name" value="ALDEHYDE DEHYDROGENASE-RELATED"/>
    <property type="match status" value="1"/>
</dbReference>
<reference evidence="5" key="1">
    <citation type="journal article" date="2021" name="Curr. Microbiol.">
        <title>Complete genome of nocamycin-producing strain Saccharothrix syringae NRRL B-16468 reveals the biosynthetic potential for secondary metabolites.</title>
        <authorList>
            <person name="Mo X."/>
            <person name="Yang S."/>
        </authorList>
    </citation>
    <scope>NUCLEOTIDE SEQUENCE [LARGE SCALE GENOMIC DNA]</scope>
    <source>
        <strain evidence="5">ATCC 51364 / DSM 43886 / JCM 6844 / KCTC 9398 / NBRC 14523 / NRRL B-16468 / INA 2240</strain>
    </source>
</reference>
<feature type="domain" description="Aldehyde dehydrogenase" evidence="3">
    <location>
        <begin position="281"/>
        <end position="547"/>
    </location>
</feature>
<dbReference type="GO" id="GO:0016620">
    <property type="term" value="F:oxidoreductase activity, acting on the aldehyde or oxo group of donors, NAD or NADP as acceptor"/>
    <property type="evidence" value="ECO:0007669"/>
    <property type="project" value="InterPro"/>
</dbReference>
<feature type="compositionally biased region" description="Basic residues" evidence="2">
    <location>
        <begin position="78"/>
        <end position="88"/>
    </location>
</feature>
<feature type="compositionally biased region" description="Basic residues" evidence="2">
    <location>
        <begin position="144"/>
        <end position="158"/>
    </location>
</feature>
<evidence type="ECO:0000313" key="4">
    <source>
        <dbReference type="EMBL" id="QFZ24552.1"/>
    </source>
</evidence>
<feature type="compositionally biased region" description="Basic residues" evidence="2">
    <location>
        <begin position="114"/>
        <end position="132"/>
    </location>
</feature>
<dbReference type="Pfam" id="PF00171">
    <property type="entry name" value="Aldedh"/>
    <property type="match status" value="1"/>
</dbReference>
<dbReference type="SUPFAM" id="SSF53720">
    <property type="entry name" value="ALDH-like"/>
    <property type="match status" value="1"/>
</dbReference>